<comment type="caution">
    <text evidence="2">The sequence shown here is derived from an EMBL/GenBank/DDBJ whole genome shotgun (WGS) entry which is preliminary data.</text>
</comment>
<dbReference type="AlphaFoldDB" id="A0A023CZC4"/>
<dbReference type="PATRIC" id="fig|1423806.3.peg.230"/>
<evidence type="ECO:0000313" key="3">
    <source>
        <dbReference type="Proteomes" id="UP000050961"/>
    </source>
</evidence>
<accession>A0A023CZC4</accession>
<dbReference type="RefSeq" id="WP_051993401.1">
    <property type="nucleotide sequence ID" value="NZ_AYZF01000008.1"/>
</dbReference>
<organism evidence="2 3">
    <name type="scientific">Liquorilactobacillus sucicola DSM 21376 = JCM 15457</name>
    <dbReference type="NCBI Taxonomy" id="1423806"/>
    <lineage>
        <taxon>Bacteria</taxon>
        <taxon>Bacillati</taxon>
        <taxon>Bacillota</taxon>
        <taxon>Bacilli</taxon>
        <taxon>Lactobacillales</taxon>
        <taxon>Lactobacillaceae</taxon>
        <taxon>Liquorilactobacillus</taxon>
    </lineage>
</organism>
<feature type="transmembrane region" description="Helical" evidence="1">
    <location>
        <begin position="95"/>
        <end position="114"/>
    </location>
</feature>
<feature type="transmembrane region" description="Helical" evidence="1">
    <location>
        <begin position="21"/>
        <end position="37"/>
    </location>
</feature>
<dbReference type="STRING" id="1423806.FD15_GL000227"/>
<dbReference type="eggNOG" id="ENOG5030AXV">
    <property type="taxonomic scope" value="Bacteria"/>
</dbReference>
<keyword evidence="3" id="KW-1185">Reference proteome</keyword>
<proteinExistence type="predicted"/>
<feature type="transmembrane region" description="Helical" evidence="1">
    <location>
        <begin position="192"/>
        <end position="210"/>
    </location>
</feature>
<dbReference type="OrthoDB" id="2615675at2"/>
<keyword evidence="1" id="KW-1133">Transmembrane helix</keyword>
<gene>
    <name evidence="2" type="ORF">FD15_GL000227</name>
</gene>
<feature type="transmembrane region" description="Helical" evidence="1">
    <location>
        <begin position="126"/>
        <end position="144"/>
    </location>
</feature>
<feature type="transmembrane region" description="Helical" evidence="1">
    <location>
        <begin position="156"/>
        <end position="180"/>
    </location>
</feature>
<dbReference type="EMBL" id="AYZF01000008">
    <property type="protein sequence ID" value="KRN06674.1"/>
    <property type="molecule type" value="Genomic_DNA"/>
</dbReference>
<sequence length="230" mass="26234">MLKRRPSNEKKHLRSCYTKSLLITKLPFAASVLIGLGKMICGIFFSSQWFIITAIYYLVLCSARKHILKKDESISQLDTDTAKFEQQFKLFRHSGIFICLIAIIYLLVCLYMLFFNKTILYPDYVIYGLTTITFYKLGAAFYKVTDSLREKDSAELAIRIISFIDAVVSIVMVQCALLTLEGSRFASTSSSIFGMGCSSLFFLVGLAMILRKKKYPEKVLLEQKKRVADK</sequence>
<name>A0A023CZC4_9LACO</name>
<dbReference type="Proteomes" id="UP000050961">
    <property type="component" value="Unassembled WGS sequence"/>
</dbReference>
<keyword evidence="1" id="KW-0472">Membrane</keyword>
<protein>
    <submittedName>
        <fullName evidence="2">Uncharacterized protein</fullName>
    </submittedName>
</protein>
<feature type="transmembrane region" description="Helical" evidence="1">
    <location>
        <begin position="43"/>
        <end position="60"/>
    </location>
</feature>
<evidence type="ECO:0000256" key="1">
    <source>
        <dbReference type="SAM" id="Phobius"/>
    </source>
</evidence>
<evidence type="ECO:0000313" key="2">
    <source>
        <dbReference type="EMBL" id="KRN06674.1"/>
    </source>
</evidence>
<keyword evidence="1" id="KW-0812">Transmembrane</keyword>
<reference evidence="2 3" key="1">
    <citation type="journal article" date="2015" name="Genome Announc.">
        <title>Expanding the biotechnology potential of lactobacilli through comparative genomics of 213 strains and associated genera.</title>
        <authorList>
            <person name="Sun Z."/>
            <person name="Harris H.M."/>
            <person name="McCann A."/>
            <person name="Guo C."/>
            <person name="Argimon S."/>
            <person name="Zhang W."/>
            <person name="Yang X."/>
            <person name="Jeffery I.B."/>
            <person name="Cooney J.C."/>
            <person name="Kagawa T.F."/>
            <person name="Liu W."/>
            <person name="Song Y."/>
            <person name="Salvetti E."/>
            <person name="Wrobel A."/>
            <person name="Rasinkangas P."/>
            <person name="Parkhill J."/>
            <person name="Rea M.C."/>
            <person name="O'Sullivan O."/>
            <person name="Ritari J."/>
            <person name="Douillard F.P."/>
            <person name="Paul Ross R."/>
            <person name="Yang R."/>
            <person name="Briner A.E."/>
            <person name="Felis G.E."/>
            <person name="de Vos W.M."/>
            <person name="Barrangou R."/>
            <person name="Klaenhammer T.R."/>
            <person name="Caufield P.W."/>
            <person name="Cui Y."/>
            <person name="Zhang H."/>
            <person name="O'Toole P.W."/>
        </authorList>
    </citation>
    <scope>NUCLEOTIDE SEQUENCE [LARGE SCALE GENOMIC DNA]</scope>
    <source>
        <strain evidence="2 3">DSM 21376</strain>
    </source>
</reference>